<dbReference type="SUPFAM" id="SSF56219">
    <property type="entry name" value="DNase I-like"/>
    <property type="match status" value="1"/>
</dbReference>
<evidence type="ECO:0000256" key="10">
    <source>
        <dbReference type="RuleBase" id="RU000682"/>
    </source>
</evidence>
<name>A0A0R3TWN8_RODNA</name>
<keyword evidence="6 10" id="KW-0238">DNA-binding</keyword>
<evidence type="ECO:0000256" key="9">
    <source>
        <dbReference type="PROSITE-ProRule" id="PRU00125"/>
    </source>
</evidence>
<keyword evidence="4 9" id="KW-0862">Zinc</keyword>
<keyword evidence="2 9" id="KW-0479">Metal-binding</keyword>
<comment type="subcellular location">
    <subcellularLocation>
        <location evidence="1 10">Nucleus</location>
    </subcellularLocation>
</comment>
<keyword evidence="3" id="KW-0677">Repeat</keyword>
<dbReference type="GO" id="GO:0000977">
    <property type="term" value="F:RNA polymerase II transcription regulatory region sequence-specific DNA binding"/>
    <property type="evidence" value="ECO:0007669"/>
    <property type="project" value="TreeGrafter"/>
</dbReference>
<feature type="region of interest" description="Disordered" evidence="11">
    <location>
        <begin position="179"/>
        <end position="212"/>
    </location>
</feature>
<evidence type="ECO:0000256" key="6">
    <source>
        <dbReference type="ARBA" id="ARBA00023125"/>
    </source>
</evidence>
<feature type="compositionally biased region" description="Low complexity" evidence="11">
    <location>
        <begin position="193"/>
        <end position="204"/>
    </location>
</feature>
<dbReference type="Gene3D" id="1.10.10.60">
    <property type="entry name" value="Homeodomain-like"/>
    <property type="match status" value="1"/>
</dbReference>
<dbReference type="STRING" id="102285.A0A0R3TWN8"/>
<keyword evidence="7 10" id="KW-0371">Homeobox</keyword>
<dbReference type="GO" id="GO:0030182">
    <property type="term" value="P:neuron differentiation"/>
    <property type="evidence" value="ECO:0007669"/>
    <property type="project" value="TreeGrafter"/>
</dbReference>
<dbReference type="PANTHER" id="PTHR24208:SF127">
    <property type="entry name" value="LIM_HOMEOBOX PROTEIN AWH"/>
    <property type="match status" value="1"/>
</dbReference>
<evidence type="ECO:0000256" key="1">
    <source>
        <dbReference type="ARBA" id="ARBA00004123"/>
    </source>
</evidence>
<keyword evidence="8 10" id="KW-0539">Nucleus</keyword>
<keyword evidence="5 9" id="KW-0440">LIM domain</keyword>
<evidence type="ECO:0000256" key="5">
    <source>
        <dbReference type="ARBA" id="ARBA00023038"/>
    </source>
</evidence>
<dbReference type="GO" id="GO:0000981">
    <property type="term" value="F:DNA-binding transcription factor activity, RNA polymerase II-specific"/>
    <property type="evidence" value="ECO:0007669"/>
    <property type="project" value="TreeGrafter"/>
</dbReference>
<sequence>LVRSSVGKISPNAAYFHIDCLRCIQCELLLNENVPKCYFPEQLVVLCDLCYKQKTHCAKCKLRISEKSRIFRLSHHVFHDECLTCSVCNRHPLIGERVVFTQGQITCTSHGQVSMCFMNLQWTKQENRENKHLMHFLLEEPHDNIRNASMELKIDTLDRTSSESTPVVDEFMLKEEKSRLLESPRRSTLPNNRRSASISQRSSAEGNLRRQKRIRTSFTPQQNAILHAYFKTVMNPDGQLLEQIAHVTNLPKRVTQGESQSLQFFQWNTGGMSQDKKIPVQKILQTYDVDIFTIMEANISDEKVKYYQFPGYTLYNLPKYRQVASGILTGVKYGLTTLYDLIKTYNPPQNSPNFDFLNISYKTVVLGDFNAHSTRWGYKDTNIAGKEIEDILNSNPLELIYSNEDPATYLHYNGTRTTPDLLLASSAISELARRKIIEDCKRHQ</sequence>
<dbReference type="Gene3D" id="3.60.10.10">
    <property type="entry name" value="Endonuclease/exonuclease/phosphatase"/>
    <property type="match status" value="1"/>
</dbReference>
<dbReference type="PROSITE" id="PS50023">
    <property type="entry name" value="LIM_DOMAIN_2"/>
    <property type="match status" value="1"/>
</dbReference>
<dbReference type="SUPFAM" id="SSF46689">
    <property type="entry name" value="Homeodomain-like"/>
    <property type="match status" value="1"/>
</dbReference>
<dbReference type="InterPro" id="IPR009057">
    <property type="entry name" value="Homeodomain-like_sf"/>
</dbReference>
<evidence type="ECO:0000256" key="8">
    <source>
        <dbReference type="ARBA" id="ARBA00023242"/>
    </source>
</evidence>
<dbReference type="SMART" id="SM00389">
    <property type="entry name" value="HOX"/>
    <property type="match status" value="1"/>
</dbReference>
<dbReference type="InterPro" id="IPR036691">
    <property type="entry name" value="Endo/exonu/phosph_ase_sf"/>
</dbReference>
<dbReference type="CDD" id="cd00086">
    <property type="entry name" value="homeodomain"/>
    <property type="match status" value="1"/>
</dbReference>
<evidence type="ECO:0000313" key="13">
    <source>
        <dbReference type="WBParaSite" id="HNAJ_0001227401-mRNA-1"/>
    </source>
</evidence>
<dbReference type="InterPro" id="IPR001356">
    <property type="entry name" value="HD"/>
</dbReference>
<protein>
    <submittedName>
        <fullName evidence="13">LIM zinc-binding domain-containing protein</fullName>
    </submittedName>
</protein>
<dbReference type="Gene3D" id="2.10.110.10">
    <property type="entry name" value="Cysteine Rich Protein"/>
    <property type="match status" value="2"/>
</dbReference>
<dbReference type="Pfam" id="PF14529">
    <property type="entry name" value="Exo_endo_phos_2"/>
    <property type="match status" value="1"/>
</dbReference>
<dbReference type="AlphaFoldDB" id="A0A0R3TWN8"/>
<dbReference type="WBParaSite" id="HNAJ_0001227401-mRNA-1">
    <property type="protein sequence ID" value="HNAJ_0001227401-mRNA-1"/>
    <property type="gene ID" value="HNAJ_0001227401"/>
</dbReference>
<dbReference type="PANTHER" id="PTHR24208">
    <property type="entry name" value="LIM/HOMEOBOX PROTEIN LHX"/>
    <property type="match status" value="1"/>
</dbReference>
<dbReference type="Pfam" id="PF00412">
    <property type="entry name" value="LIM"/>
    <property type="match status" value="1"/>
</dbReference>
<evidence type="ECO:0000259" key="12">
    <source>
        <dbReference type="PROSITE" id="PS50023"/>
    </source>
</evidence>
<proteinExistence type="predicted"/>
<accession>A0A0R3TWN8</accession>
<dbReference type="InterPro" id="IPR001781">
    <property type="entry name" value="Znf_LIM"/>
</dbReference>
<evidence type="ECO:0000256" key="11">
    <source>
        <dbReference type="SAM" id="MobiDB-lite"/>
    </source>
</evidence>
<dbReference type="GO" id="GO:0005634">
    <property type="term" value="C:nucleus"/>
    <property type="evidence" value="ECO:0007669"/>
    <property type="project" value="UniProtKB-SubCell"/>
</dbReference>
<evidence type="ECO:0000256" key="3">
    <source>
        <dbReference type="ARBA" id="ARBA00022737"/>
    </source>
</evidence>
<dbReference type="SMART" id="SM00132">
    <property type="entry name" value="LIM"/>
    <property type="match status" value="2"/>
</dbReference>
<dbReference type="GO" id="GO:0046872">
    <property type="term" value="F:metal ion binding"/>
    <property type="evidence" value="ECO:0007669"/>
    <property type="project" value="UniProtKB-KW"/>
</dbReference>
<organism evidence="13">
    <name type="scientific">Rodentolepis nana</name>
    <name type="common">Dwarf tapeworm</name>
    <name type="synonym">Hymenolepis nana</name>
    <dbReference type="NCBI Taxonomy" id="102285"/>
    <lineage>
        <taxon>Eukaryota</taxon>
        <taxon>Metazoa</taxon>
        <taxon>Spiralia</taxon>
        <taxon>Lophotrochozoa</taxon>
        <taxon>Platyhelminthes</taxon>
        <taxon>Cestoda</taxon>
        <taxon>Eucestoda</taxon>
        <taxon>Cyclophyllidea</taxon>
        <taxon>Hymenolepididae</taxon>
        <taxon>Rodentolepis</taxon>
    </lineage>
</organism>
<evidence type="ECO:0000256" key="4">
    <source>
        <dbReference type="ARBA" id="ARBA00022833"/>
    </source>
</evidence>
<evidence type="ECO:0000256" key="2">
    <source>
        <dbReference type="ARBA" id="ARBA00022723"/>
    </source>
</evidence>
<reference evidence="13" key="1">
    <citation type="submission" date="2017-02" db="UniProtKB">
        <authorList>
            <consortium name="WormBaseParasite"/>
        </authorList>
    </citation>
    <scope>IDENTIFICATION</scope>
</reference>
<evidence type="ECO:0000256" key="7">
    <source>
        <dbReference type="ARBA" id="ARBA00023155"/>
    </source>
</evidence>
<feature type="domain" description="LIM zinc-binding" evidence="12">
    <location>
        <begin position="55"/>
        <end position="117"/>
    </location>
</feature>
<dbReference type="GO" id="GO:0003824">
    <property type="term" value="F:catalytic activity"/>
    <property type="evidence" value="ECO:0007669"/>
    <property type="project" value="InterPro"/>
</dbReference>
<dbReference type="InterPro" id="IPR050453">
    <property type="entry name" value="LIM_Homeobox_TF"/>
</dbReference>
<dbReference type="Pfam" id="PF00046">
    <property type="entry name" value="Homeodomain"/>
    <property type="match status" value="1"/>
</dbReference>
<dbReference type="InterPro" id="IPR005135">
    <property type="entry name" value="Endo/exonuclease/phosphatase"/>
</dbReference>